<feature type="transmembrane region" description="Helical" evidence="1">
    <location>
        <begin position="187"/>
        <end position="212"/>
    </location>
</feature>
<feature type="transmembrane region" description="Helical" evidence="1">
    <location>
        <begin position="271"/>
        <end position="292"/>
    </location>
</feature>
<reference evidence="2 3" key="1">
    <citation type="submission" date="2024-08" db="EMBL/GenBank/DDBJ databases">
        <authorList>
            <person name="Cucini C."/>
            <person name="Frati F."/>
        </authorList>
    </citation>
    <scope>NUCLEOTIDE SEQUENCE [LARGE SCALE GENOMIC DNA]</scope>
</reference>
<feature type="transmembrane region" description="Helical" evidence="1">
    <location>
        <begin position="304"/>
        <end position="325"/>
    </location>
</feature>
<gene>
    <name evidence="2" type="ORF">ODALV1_LOCUS19726</name>
</gene>
<name>A0ABP1RCR0_9HEXA</name>
<evidence type="ECO:0000313" key="2">
    <source>
        <dbReference type="EMBL" id="CAL8122224.1"/>
    </source>
</evidence>
<protein>
    <recommendedName>
        <fullName evidence="4">Gustatory receptor</fullName>
    </recommendedName>
</protein>
<evidence type="ECO:0000313" key="3">
    <source>
        <dbReference type="Proteomes" id="UP001642540"/>
    </source>
</evidence>
<proteinExistence type="predicted"/>
<evidence type="ECO:0000256" key="1">
    <source>
        <dbReference type="SAM" id="Phobius"/>
    </source>
</evidence>
<feature type="transmembrane region" description="Helical" evidence="1">
    <location>
        <begin position="73"/>
        <end position="91"/>
    </location>
</feature>
<keyword evidence="1" id="KW-0472">Membrane</keyword>
<keyword evidence="1" id="KW-1133">Transmembrane helix</keyword>
<accession>A0ABP1RCR0</accession>
<feature type="transmembrane region" description="Helical" evidence="1">
    <location>
        <begin position="46"/>
        <end position="67"/>
    </location>
</feature>
<dbReference type="Proteomes" id="UP001642540">
    <property type="component" value="Unassembled WGS sequence"/>
</dbReference>
<organism evidence="2 3">
    <name type="scientific">Orchesella dallaii</name>
    <dbReference type="NCBI Taxonomy" id="48710"/>
    <lineage>
        <taxon>Eukaryota</taxon>
        <taxon>Metazoa</taxon>
        <taxon>Ecdysozoa</taxon>
        <taxon>Arthropoda</taxon>
        <taxon>Hexapoda</taxon>
        <taxon>Collembola</taxon>
        <taxon>Entomobryomorpha</taxon>
        <taxon>Entomobryoidea</taxon>
        <taxon>Orchesellidae</taxon>
        <taxon>Orchesellinae</taxon>
        <taxon>Orchesella</taxon>
    </lineage>
</organism>
<keyword evidence="3" id="KW-1185">Reference proteome</keyword>
<comment type="caution">
    <text evidence="2">The sequence shown here is derived from an EMBL/GenBank/DDBJ whole genome shotgun (WGS) entry which is preliminary data.</text>
</comment>
<sequence>MLLPLFKANLRLQHVIGSFPLKKVEIDEFGEPKLVPSSKRSIRWQWYKISLALGFTLVLWVQMFLAIKEEELVTTLESTLCASAISVFIIVKATQLKRNDAIVALMNSLFVFEKRQWEEYGDVHKPLAKREECTVYFCQGAAIASAPVFISSGLLQRWLNPCTSALLAWKIMPECADKNSSQEWSSFSLGLLGGILLLSVWIITDLIGAAVFQVVQLSFSQVVCLINGVRNFHESLQIVLWNPRADAEKIMLQYRQLQILIRLLNWIQQDLIIVAVLNLFLILIIISTYALISMGWHISIPHFILFSSALLDSIVADVFCFGAFAQVHSESSSTLVYLKKKFLPKMELEKRSLLKRGELKLLKKFVLSMYPLKVRIGGVNFVEKFTPIAILDFCVAQIVSLLLID</sequence>
<keyword evidence="1" id="KW-0812">Transmembrane</keyword>
<evidence type="ECO:0008006" key="4">
    <source>
        <dbReference type="Google" id="ProtNLM"/>
    </source>
</evidence>
<dbReference type="EMBL" id="CAXLJM020000067">
    <property type="protein sequence ID" value="CAL8122224.1"/>
    <property type="molecule type" value="Genomic_DNA"/>
</dbReference>